<sequence length="87" mass="9951">MWESTTDDEAPVANFTPDLDTKWPEPDEMDPPSPRRTQVLLQHFFLQAFYRIPPPTHDRKSSCWSSPPNIYIDEQSVPPSPISASPI</sequence>
<feature type="region of interest" description="Disordered" evidence="1">
    <location>
        <begin position="57"/>
        <end position="87"/>
    </location>
</feature>
<evidence type="ECO:0000256" key="1">
    <source>
        <dbReference type="SAM" id="MobiDB-lite"/>
    </source>
</evidence>
<evidence type="ECO:0000313" key="2">
    <source>
        <dbReference type="EMBL" id="RCN32603.1"/>
    </source>
</evidence>
<reference evidence="2 3" key="1">
    <citation type="submission" date="2014-10" db="EMBL/GenBank/DDBJ databases">
        <title>Draft genome of the hookworm Ancylostoma caninum.</title>
        <authorList>
            <person name="Mitreva M."/>
        </authorList>
    </citation>
    <scope>NUCLEOTIDE SEQUENCE [LARGE SCALE GENOMIC DNA]</scope>
    <source>
        <strain evidence="2 3">Baltimore</strain>
    </source>
</reference>
<accession>A0A368FKD0</accession>
<feature type="region of interest" description="Disordered" evidence="1">
    <location>
        <begin position="1"/>
        <end position="35"/>
    </location>
</feature>
<dbReference type="Proteomes" id="UP000252519">
    <property type="component" value="Unassembled WGS sequence"/>
</dbReference>
<dbReference type="OrthoDB" id="5873696at2759"/>
<comment type="caution">
    <text evidence="2">The sequence shown here is derived from an EMBL/GenBank/DDBJ whole genome shotgun (WGS) entry which is preliminary data.</text>
</comment>
<keyword evidence="3" id="KW-1185">Reference proteome</keyword>
<organism evidence="2 3">
    <name type="scientific">Ancylostoma caninum</name>
    <name type="common">Dog hookworm</name>
    <dbReference type="NCBI Taxonomy" id="29170"/>
    <lineage>
        <taxon>Eukaryota</taxon>
        <taxon>Metazoa</taxon>
        <taxon>Ecdysozoa</taxon>
        <taxon>Nematoda</taxon>
        <taxon>Chromadorea</taxon>
        <taxon>Rhabditida</taxon>
        <taxon>Rhabditina</taxon>
        <taxon>Rhabditomorpha</taxon>
        <taxon>Strongyloidea</taxon>
        <taxon>Ancylostomatidae</taxon>
        <taxon>Ancylostomatinae</taxon>
        <taxon>Ancylostoma</taxon>
    </lineage>
</organism>
<dbReference type="AlphaFoldDB" id="A0A368FKD0"/>
<feature type="compositionally biased region" description="Acidic residues" evidence="1">
    <location>
        <begin position="1"/>
        <end position="10"/>
    </location>
</feature>
<name>A0A368FKD0_ANCCA</name>
<proteinExistence type="predicted"/>
<protein>
    <submittedName>
        <fullName evidence="2">Uncharacterized protein</fullName>
    </submittedName>
</protein>
<gene>
    <name evidence="2" type="ORF">ANCCAN_21591</name>
</gene>
<evidence type="ECO:0000313" key="3">
    <source>
        <dbReference type="Proteomes" id="UP000252519"/>
    </source>
</evidence>
<dbReference type="EMBL" id="JOJR01001062">
    <property type="protein sequence ID" value="RCN32603.1"/>
    <property type="molecule type" value="Genomic_DNA"/>
</dbReference>